<reference evidence="2" key="1">
    <citation type="submission" date="2018-03" db="EMBL/GenBank/DDBJ databases">
        <title>The relapsing fever spirochete Borrelia turicatae persists in the highly oxidative environment of its soft-bodied tick vector.</title>
        <authorList>
            <person name="Bourret T.J."/>
            <person name="Boyle W.K."/>
            <person name="Valenzuela J.G."/>
            <person name="Oliveira F."/>
            <person name="Lopez J.E."/>
        </authorList>
    </citation>
    <scope>NUCLEOTIDE SEQUENCE</scope>
    <source>
        <strain evidence="2">Kansas strain/isolate</strain>
        <tissue evidence="2">Salivary glands</tissue>
    </source>
</reference>
<accession>A0A2R5LH20</accession>
<protein>
    <submittedName>
        <fullName evidence="2">Putative conserved secreted protein</fullName>
    </submittedName>
</protein>
<evidence type="ECO:0000256" key="1">
    <source>
        <dbReference type="SAM" id="SignalP"/>
    </source>
</evidence>
<dbReference type="EMBL" id="GGLE01004481">
    <property type="protein sequence ID" value="MBY08607.1"/>
    <property type="molecule type" value="Transcribed_RNA"/>
</dbReference>
<dbReference type="SUPFAM" id="SSF55961">
    <property type="entry name" value="Bet v1-like"/>
    <property type="match status" value="1"/>
</dbReference>
<proteinExistence type="predicted"/>
<evidence type="ECO:0000313" key="2">
    <source>
        <dbReference type="EMBL" id="MBY08607.1"/>
    </source>
</evidence>
<dbReference type="InterPro" id="IPR023393">
    <property type="entry name" value="START-like_dom_sf"/>
</dbReference>
<dbReference type="AlphaFoldDB" id="A0A2R5LH20"/>
<sequence length="173" mass="20449">MGKRLLSFASLCSAAIAILYSIEVEKNKWVTSKSITLKAKLTDAFSFVTTADYMNKWLPFVSYVREADGKQMGIGKKYRATYEFPILGEYDMMYRVVDYAPRKNVIVESDFFLRPHVEFHFFETKEDECRMEVRLSFRRFSYLYQYSLGPILHFLAGQQLQRSLFLLRMVFPY</sequence>
<name>A0A2R5LH20_9ACAR</name>
<organism evidence="2">
    <name type="scientific">Ornithodoros turicata</name>
    <dbReference type="NCBI Taxonomy" id="34597"/>
    <lineage>
        <taxon>Eukaryota</taxon>
        <taxon>Metazoa</taxon>
        <taxon>Ecdysozoa</taxon>
        <taxon>Arthropoda</taxon>
        <taxon>Chelicerata</taxon>
        <taxon>Arachnida</taxon>
        <taxon>Acari</taxon>
        <taxon>Parasitiformes</taxon>
        <taxon>Ixodida</taxon>
        <taxon>Ixodoidea</taxon>
        <taxon>Argasidae</taxon>
        <taxon>Ornithodorinae</taxon>
        <taxon>Ornithodoros</taxon>
    </lineage>
</organism>
<keyword evidence="1" id="KW-0732">Signal</keyword>
<dbReference type="CDD" id="cd07812">
    <property type="entry name" value="SRPBCC"/>
    <property type="match status" value="1"/>
</dbReference>
<feature type="chain" id="PRO_5015309009" evidence="1">
    <location>
        <begin position="22"/>
        <end position="173"/>
    </location>
</feature>
<feature type="signal peptide" evidence="1">
    <location>
        <begin position="1"/>
        <end position="21"/>
    </location>
</feature>
<dbReference type="Gene3D" id="3.30.530.20">
    <property type="match status" value="1"/>
</dbReference>